<dbReference type="EMBL" id="FTOF01000001">
    <property type="protein sequence ID" value="SIS39082.1"/>
    <property type="molecule type" value="Genomic_DNA"/>
</dbReference>
<dbReference type="STRING" id="1161099.SAMN05444817_101233"/>
<dbReference type="AlphaFoldDB" id="A0A1N7IPS9"/>
<feature type="transmembrane region" description="Helical" evidence="1">
    <location>
        <begin position="178"/>
        <end position="197"/>
    </location>
</feature>
<feature type="transmembrane region" description="Helical" evidence="1">
    <location>
        <begin position="259"/>
        <end position="284"/>
    </location>
</feature>
<protein>
    <recommendedName>
        <fullName evidence="4">Ammonia monooxygenase</fullName>
    </recommendedName>
</protein>
<dbReference type="PIRSF" id="PIRSF038991">
    <property type="entry name" value="Protein_AbrB"/>
    <property type="match status" value="1"/>
</dbReference>
<proteinExistence type="predicted"/>
<reference evidence="3" key="1">
    <citation type="submission" date="2017-01" db="EMBL/GenBank/DDBJ databases">
        <authorList>
            <person name="Varghese N."/>
            <person name="Submissions S."/>
        </authorList>
    </citation>
    <scope>NUCLEOTIDE SEQUENCE [LARGE SCALE GENOMIC DNA]</scope>
    <source>
        <strain evidence="3">DSM 44531</strain>
    </source>
</reference>
<feature type="transmembrane region" description="Helical" evidence="1">
    <location>
        <begin position="76"/>
        <end position="98"/>
    </location>
</feature>
<sequence length="347" mass="36191">MIVAPLSVLLGFVLARLHVPAAWILGAIVVSGISALGTGRELKVNAKFYNFCRGIIGVLAALPLAGVPPAELLHYLLPGLVSAAVIIGIGFVGGLTLAQYSARKSHGDELTVSRETGVLSMLSGGASIMMTLADELGADMRYVALTQYLRLLAVSMTLPLVASFLTHPGENHSAGLEVTWWMWLLVIAIALIGEPIARKVHLPAPAVFGPLILTAVIATLLPVPIAPPEPLAVTAFMSIGWVCGGGLSVPALKRFATLLPATITFIVVVMVSCAAMGAVVSVWLDITFFEGYLATSPGAIETVLALSSEGGGGPAVVALQLIRLICILLFAGSLPKILRAIDRRGKR</sequence>
<feature type="transmembrane region" description="Helical" evidence="1">
    <location>
        <begin position="231"/>
        <end position="252"/>
    </location>
</feature>
<organism evidence="2 3">
    <name type="scientific">Corynebacterium appendicis CIP 107643</name>
    <dbReference type="NCBI Taxonomy" id="1161099"/>
    <lineage>
        <taxon>Bacteria</taxon>
        <taxon>Bacillati</taxon>
        <taxon>Actinomycetota</taxon>
        <taxon>Actinomycetes</taxon>
        <taxon>Mycobacteriales</taxon>
        <taxon>Corynebacteriaceae</taxon>
        <taxon>Corynebacterium</taxon>
    </lineage>
</organism>
<dbReference type="PANTHER" id="PTHR38457:SF1">
    <property type="entry name" value="REGULATOR ABRB-RELATED"/>
    <property type="match status" value="1"/>
</dbReference>
<evidence type="ECO:0000313" key="2">
    <source>
        <dbReference type="EMBL" id="SIS39082.1"/>
    </source>
</evidence>
<dbReference type="InterPro" id="IPR017516">
    <property type="entry name" value="AbrB_dup"/>
</dbReference>
<evidence type="ECO:0000256" key="1">
    <source>
        <dbReference type="SAM" id="Phobius"/>
    </source>
</evidence>
<dbReference type="PANTHER" id="PTHR38457">
    <property type="entry name" value="REGULATOR ABRB-RELATED"/>
    <property type="match status" value="1"/>
</dbReference>
<keyword evidence="3" id="KW-1185">Reference proteome</keyword>
<dbReference type="Proteomes" id="UP000186292">
    <property type="component" value="Unassembled WGS sequence"/>
</dbReference>
<evidence type="ECO:0008006" key="4">
    <source>
        <dbReference type="Google" id="ProtNLM"/>
    </source>
</evidence>
<dbReference type="GO" id="GO:0016020">
    <property type="term" value="C:membrane"/>
    <property type="evidence" value="ECO:0007669"/>
    <property type="project" value="InterPro"/>
</dbReference>
<keyword evidence="1" id="KW-1133">Transmembrane helix</keyword>
<evidence type="ECO:0000313" key="3">
    <source>
        <dbReference type="Proteomes" id="UP000186292"/>
    </source>
</evidence>
<accession>A0A1N7IPS9</accession>
<feature type="transmembrane region" description="Helical" evidence="1">
    <location>
        <begin position="204"/>
        <end position="225"/>
    </location>
</feature>
<dbReference type="InterPro" id="IPR007820">
    <property type="entry name" value="AbrB_fam"/>
</dbReference>
<feature type="transmembrane region" description="Helical" evidence="1">
    <location>
        <begin position="148"/>
        <end position="166"/>
    </location>
</feature>
<name>A0A1N7IPS9_9CORY</name>
<feature type="transmembrane region" description="Helical" evidence="1">
    <location>
        <begin position="20"/>
        <end position="39"/>
    </location>
</feature>
<keyword evidence="1" id="KW-0472">Membrane</keyword>
<dbReference type="OrthoDB" id="5188485at2"/>
<dbReference type="Pfam" id="PF05145">
    <property type="entry name" value="AbrB"/>
    <property type="match status" value="1"/>
</dbReference>
<feature type="transmembrane region" description="Helical" evidence="1">
    <location>
        <begin position="51"/>
        <end position="70"/>
    </location>
</feature>
<feature type="transmembrane region" description="Helical" evidence="1">
    <location>
        <begin position="317"/>
        <end position="338"/>
    </location>
</feature>
<keyword evidence="1" id="KW-0812">Transmembrane</keyword>
<dbReference type="NCBIfam" id="TIGR03082">
    <property type="entry name" value="Gneg_AbrB_dup"/>
    <property type="match status" value="1"/>
</dbReference>
<dbReference type="GO" id="GO:0010468">
    <property type="term" value="P:regulation of gene expression"/>
    <property type="evidence" value="ECO:0007669"/>
    <property type="project" value="InterPro"/>
</dbReference>
<gene>
    <name evidence="2" type="ORF">SAMN05444817_101233</name>
</gene>